<comment type="caution">
    <text evidence="4">The sequence shown here is derived from an EMBL/GenBank/DDBJ whole genome shotgun (WGS) entry which is preliminary data.</text>
</comment>
<keyword evidence="2" id="KW-0274">FAD</keyword>
<dbReference type="EMBL" id="JAGMUV010000029">
    <property type="protein sequence ID" value="KAH7116326.1"/>
    <property type="molecule type" value="Genomic_DNA"/>
</dbReference>
<keyword evidence="5" id="KW-1185">Reference proteome</keyword>
<evidence type="ECO:0000313" key="4">
    <source>
        <dbReference type="EMBL" id="KAH7116326.1"/>
    </source>
</evidence>
<protein>
    <recommendedName>
        <fullName evidence="6">FAD/NAD(P)-binding domain-containing protein</fullName>
    </recommendedName>
</protein>
<dbReference type="SUPFAM" id="SSF51905">
    <property type="entry name" value="FAD/NAD(P)-binding domain"/>
    <property type="match status" value="2"/>
</dbReference>
<dbReference type="InterPro" id="IPR036188">
    <property type="entry name" value="FAD/NAD-bd_sf"/>
</dbReference>
<evidence type="ECO:0000256" key="1">
    <source>
        <dbReference type="ARBA" id="ARBA00022630"/>
    </source>
</evidence>
<dbReference type="Gene3D" id="3.50.50.60">
    <property type="entry name" value="FAD/NAD(P)-binding domain"/>
    <property type="match status" value="1"/>
</dbReference>
<evidence type="ECO:0000256" key="2">
    <source>
        <dbReference type="ARBA" id="ARBA00022827"/>
    </source>
</evidence>
<evidence type="ECO:0000256" key="3">
    <source>
        <dbReference type="ARBA" id="ARBA00023002"/>
    </source>
</evidence>
<keyword evidence="1" id="KW-0285">Flavoprotein</keyword>
<name>A0A9P9ID09_9HYPO</name>
<dbReference type="Pfam" id="PF13738">
    <property type="entry name" value="Pyr_redox_3"/>
    <property type="match status" value="1"/>
</dbReference>
<keyword evidence="3" id="KW-0560">Oxidoreductase</keyword>
<evidence type="ECO:0000313" key="5">
    <source>
        <dbReference type="Proteomes" id="UP000738349"/>
    </source>
</evidence>
<gene>
    <name evidence="4" type="ORF">EDB81DRAFT_916695</name>
</gene>
<proteinExistence type="predicted"/>
<dbReference type="OrthoDB" id="2915840at2759"/>
<dbReference type="GO" id="GO:0016491">
    <property type="term" value="F:oxidoreductase activity"/>
    <property type="evidence" value="ECO:0007669"/>
    <property type="project" value="UniProtKB-KW"/>
</dbReference>
<reference evidence="4" key="1">
    <citation type="journal article" date="2021" name="Nat. Commun.">
        <title>Genetic determinants of endophytism in the Arabidopsis root mycobiome.</title>
        <authorList>
            <person name="Mesny F."/>
            <person name="Miyauchi S."/>
            <person name="Thiergart T."/>
            <person name="Pickel B."/>
            <person name="Atanasova L."/>
            <person name="Karlsson M."/>
            <person name="Huettel B."/>
            <person name="Barry K.W."/>
            <person name="Haridas S."/>
            <person name="Chen C."/>
            <person name="Bauer D."/>
            <person name="Andreopoulos W."/>
            <person name="Pangilinan J."/>
            <person name="LaButti K."/>
            <person name="Riley R."/>
            <person name="Lipzen A."/>
            <person name="Clum A."/>
            <person name="Drula E."/>
            <person name="Henrissat B."/>
            <person name="Kohler A."/>
            <person name="Grigoriev I.V."/>
            <person name="Martin F.M."/>
            <person name="Hacquard S."/>
        </authorList>
    </citation>
    <scope>NUCLEOTIDE SEQUENCE</scope>
    <source>
        <strain evidence="4">MPI-CAGE-AT-0147</strain>
    </source>
</reference>
<evidence type="ECO:0008006" key="6">
    <source>
        <dbReference type="Google" id="ProtNLM"/>
    </source>
</evidence>
<accession>A0A9P9ID09</accession>
<organism evidence="4 5">
    <name type="scientific">Dactylonectria macrodidyma</name>
    <dbReference type="NCBI Taxonomy" id="307937"/>
    <lineage>
        <taxon>Eukaryota</taxon>
        <taxon>Fungi</taxon>
        <taxon>Dikarya</taxon>
        <taxon>Ascomycota</taxon>
        <taxon>Pezizomycotina</taxon>
        <taxon>Sordariomycetes</taxon>
        <taxon>Hypocreomycetidae</taxon>
        <taxon>Hypocreales</taxon>
        <taxon>Nectriaceae</taxon>
        <taxon>Dactylonectria</taxon>
    </lineage>
</organism>
<sequence length="605" mass="66941">METIDVVIIGTGIFGLATARTYCEAHPEANVVILEAADSLGGTWATHRLYPGLKTNNILGTYEFPDFPMLSHEFGVAPWQHIPGTNLHNYLVEFSEHFGLTPRVRFNTKVEIVEQGDDDTWILTLQEKGAPSSVVKTSKLVVATGMTGNPNLPTIPGAADFKAPIFHAKDFLQHSDLLKVAKRVVVYGGAKSAWDAVYAYASSGVSVDWVIRESGKGPCWMASPFVTPLRIWIEKLVFMRVLTWMTPCIWGARDGYEMVKNFLHITVLGRWIVSSFFGGIANDTLAINNFDAHPETAKLKPWSDAFWGGTSLSMLNYPTDFFEHLRSGLVKVHHADITHLTSRTAHLSTGETLTADALHCSTGWKHEAPINVLPESLLPELGLPHLASAAPSQSAIKADDEILARFPMLKDQPDLYPKNKSRRLPVEEGLSITPYRLFRFMVPPKYIHKRNFVVAGAMLSLGQPISAQVQGLWITSYLDGTLNVPDSVDEVEHSAELFSRYGKWRTPAGCGSKHGDMIFETMPYWDQLLQDLGLPYKRKSTWLQEIFMPYGVGDYAGLVQEWIQLKKAGRLAGGCGTALLDRETGNGSTNYAVNGHSETKEIAGI</sequence>
<dbReference type="InterPro" id="IPR050346">
    <property type="entry name" value="FMO-like"/>
</dbReference>
<dbReference type="Proteomes" id="UP000738349">
    <property type="component" value="Unassembled WGS sequence"/>
</dbReference>
<dbReference type="PANTHER" id="PTHR23023">
    <property type="entry name" value="DIMETHYLANILINE MONOOXYGENASE"/>
    <property type="match status" value="1"/>
</dbReference>
<dbReference type="AlphaFoldDB" id="A0A9P9ID09"/>